<dbReference type="PROSITE" id="PS50049">
    <property type="entry name" value="THD_2"/>
    <property type="match status" value="1"/>
</dbReference>
<dbReference type="Pfam" id="PF00229">
    <property type="entry name" value="TNF"/>
    <property type="match status" value="1"/>
</dbReference>
<evidence type="ECO:0000256" key="4">
    <source>
        <dbReference type="ARBA" id="ARBA00023136"/>
    </source>
</evidence>
<dbReference type="Gene3D" id="2.60.120.40">
    <property type="match status" value="1"/>
</dbReference>
<sequence>MQRQTDEHSLSHSKTCTMSGDQCYPLPQVYLVDGGGGMQNPGQPPTLVPCWPFPPAQERARIQRKNRGFMGVSPCLAFIVLLLFLLVFLSLGFEAYQIYNLQTELREMKESNDKPVTEFNTPEKQIGVYEPRLNDKEKDTKTAAHVIGRIEKEPFSKTLRWEPKAGRAFVSGAVIYQVEDGGLQVNASGLYHIYSRVELIFKLCSATSAFVHSVFVKRAGHPSFLTLMEAHRAGFCAQQSHHPWTTESFLGSTLKLEKNDKVYVNVSHPYYLSHAHYANFFGLYKI</sequence>
<dbReference type="EMBL" id="JAUPFM010000012">
    <property type="protein sequence ID" value="KAK2835797.1"/>
    <property type="molecule type" value="Genomic_DNA"/>
</dbReference>
<keyword evidence="3" id="KW-0202">Cytokine</keyword>
<keyword evidence="5" id="KW-1133">Transmembrane helix</keyword>
<dbReference type="GO" id="GO:0005125">
    <property type="term" value="F:cytokine activity"/>
    <property type="evidence" value="ECO:0007669"/>
    <property type="project" value="UniProtKB-KW"/>
</dbReference>
<evidence type="ECO:0000313" key="7">
    <source>
        <dbReference type="EMBL" id="KAK2835797.1"/>
    </source>
</evidence>
<dbReference type="InterPro" id="IPR006052">
    <property type="entry name" value="TNF_dom"/>
</dbReference>
<dbReference type="AlphaFoldDB" id="A0AA88SJQ8"/>
<evidence type="ECO:0000313" key="8">
    <source>
        <dbReference type="Proteomes" id="UP001187415"/>
    </source>
</evidence>
<keyword evidence="4 5" id="KW-0472">Membrane</keyword>
<dbReference type="GO" id="GO:0006955">
    <property type="term" value="P:immune response"/>
    <property type="evidence" value="ECO:0007669"/>
    <property type="project" value="InterPro"/>
</dbReference>
<dbReference type="GO" id="GO:0005164">
    <property type="term" value="F:tumor necrosis factor receptor binding"/>
    <property type="evidence" value="ECO:0007669"/>
    <property type="project" value="InterPro"/>
</dbReference>
<dbReference type="InterPro" id="IPR008983">
    <property type="entry name" value="Tumour_necrosis_fac-like_dom"/>
</dbReference>
<dbReference type="SUPFAM" id="SSF49842">
    <property type="entry name" value="TNF-like"/>
    <property type="match status" value="1"/>
</dbReference>
<dbReference type="PANTHER" id="PTHR11471">
    <property type="entry name" value="TUMOR NECROSIS FACTOR FAMILY MEMBER"/>
    <property type="match status" value="1"/>
</dbReference>
<evidence type="ECO:0000256" key="5">
    <source>
        <dbReference type="SAM" id="Phobius"/>
    </source>
</evidence>
<keyword evidence="8" id="KW-1185">Reference proteome</keyword>
<name>A0AA88SJQ8_CHASR</name>
<feature type="domain" description="THD" evidence="6">
    <location>
        <begin position="142"/>
        <end position="286"/>
    </location>
</feature>
<dbReference type="GO" id="GO:0043123">
    <property type="term" value="P:positive regulation of canonical NF-kappaB signal transduction"/>
    <property type="evidence" value="ECO:0007669"/>
    <property type="project" value="TreeGrafter"/>
</dbReference>
<comment type="similarity">
    <text evidence="2">Belongs to the tumor necrosis factor family.</text>
</comment>
<protein>
    <recommendedName>
        <fullName evidence="6">THD domain-containing protein</fullName>
    </recommendedName>
</protein>
<evidence type="ECO:0000259" key="6">
    <source>
        <dbReference type="PROSITE" id="PS50049"/>
    </source>
</evidence>
<evidence type="ECO:0000256" key="1">
    <source>
        <dbReference type="ARBA" id="ARBA00004370"/>
    </source>
</evidence>
<dbReference type="Proteomes" id="UP001187415">
    <property type="component" value="Unassembled WGS sequence"/>
</dbReference>
<dbReference type="GO" id="GO:0008625">
    <property type="term" value="P:extrinsic apoptotic signaling pathway via death domain receptors"/>
    <property type="evidence" value="ECO:0007669"/>
    <property type="project" value="TreeGrafter"/>
</dbReference>
<proteinExistence type="inferred from homology"/>
<evidence type="ECO:0000256" key="3">
    <source>
        <dbReference type="ARBA" id="ARBA00022514"/>
    </source>
</evidence>
<keyword evidence="5" id="KW-0812">Transmembrane</keyword>
<dbReference type="CDD" id="cd00184">
    <property type="entry name" value="TNF"/>
    <property type="match status" value="1"/>
</dbReference>
<comment type="subcellular location">
    <subcellularLocation>
        <location evidence="1">Membrane</location>
    </subcellularLocation>
</comment>
<accession>A0AA88SJQ8</accession>
<dbReference type="GO" id="GO:0005615">
    <property type="term" value="C:extracellular space"/>
    <property type="evidence" value="ECO:0007669"/>
    <property type="project" value="UniProtKB-KW"/>
</dbReference>
<dbReference type="PANTHER" id="PTHR11471:SF33">
    <property type="entry name" value="TUMOR NECROSIS FACTOR LIGAND SUPERFAMILY MEMBER 6"/>
    <property type="match status" value="1"/>
</dbReference>
<dbReference type="SMART" id="SM00207">
    <property type="entry name" value="TNF"/>
    <property type="match status" value="1"/>
</dbReference>
<feature type="transmembrane region" description="Helical" evidence="5">
    <location>
        <begin position="69"/>
        <end position="93"/>
    </location>
</feature>
<comment type="caution">
    <text evidence="7">The sequence shown here is derived from an EMBL/GenBank/DDBJ whole genome shotgun (WGS) entry which is preliminary data.</text>
</comment>
<evidence type="ECO:0000256" key="2">
    <source>
        <dbReference type="ARBA" id="ARBA00008670"/>
    </source>
</evidence>
<dbReference type="GO" id="GO:0016020">
    <property type="term" value="C:membrane"/>
    <property type="evidence" value="ECO:0007669"/>
    <property type="project" value="UniProtKB-SubCell"/>
</dbReference>
<reference evidence="7" key="1">
    <citation type="submission" date="2023-07" db="EMBL/GenBank/DDBJ databases">
        <title>Chromosome-level Genome Assembly of Striped Snakehead (Channa striata).</title>
        <authorList>
            <person name="Liu H."/>
        </authorList>
    </citation>
    <scope>NUCLEOTIDE SEQUENCE</scope>
    <source>
        <strain evidence="7">Gz</strain>
        <tissue evidence="7">Muscle</tissue>
    </source>
</reference>
<organism evidence="7 8">
    <name type="scientific">Channa striata</name>
    <name type="common">Snakehead murrel</name>
    <name type="synonym">Ophicephalus striatus</name>
    <dbReference type="NCBI Taxonomy" id="64152"/>
    <lineage>
        <taxon>Eukaryota</taxon>
        <taxon>Metazoa</taxon>
        <taxon>Chordata</taxon>
        <taxon>Craniata</taxon>
        <taxon>Vertebrata</taxon>
        <taxon>Euteleostomi</taxon>
        <taxon>Actinopterygii</taxon>
        <taxon>Neopterygii</taxon>
        <taxon>Teleostei</taxon>
        <taxon>Neoteleostei</taxon>
        <taxon>Acanthomorphata</taxon>
        <taxon>Anabantaria</taxon>
        <taxon>Anabantiformes</taxon>
        <taxon>Channoidei</taxon>
        <taxon>Channidae</taxon>
        <taxon>Channa</taxon>
    </lineage>
</organism>
<gene>
    <name evidence="7" type="ORF">Q5P01_016281</name>
</gene>